<dbReference type="Proteomes" id="UP001498476">
    <property type="component" value="Unassembled WGS sequence"/>
</dbReference>
<sequence length="288" mass="32503">MAEYHAARSTESKALLATVLAATKKQPSVLNESWARELPNRESLASYARGILSDCILQPPKVIVVQVLLILTLYEWGVRDFQKAWMHCGIAIRMMQSLHSSRVAPYPLDISHRAELNDLSAVVETRTYWACFIMDCTINSGTYNPRMLPMSEMENLKVARPPTSVEFAFGSDTATPSTEHQASASTENGPPVTLDMAHSFEIMASGFDINATVMSFLFNDGRRAPGMCAPENCPWVPTSPWAICLKRLEIWRERQHKRLHYPRNSVAVHMTLGFGESFVYLNLLYYQR</sequence>
<dbReference type="Pfam" id="PF04082">
    <property type="entry name" value="Fungal_trans"/>
    <property type="match status" value="1"/>
</dbReference>
<dbReference type="InterPro" id="IPR007219">
    <property type="entry name" value="XnlR_reg_dom"/>
</dbReference>
<evidence type="ECO:0000256" key="5">
    <source>
        <dbReference type="ARBA" id="ARBA00023242"/>
    </source>
</evidence>
<name>A0ABR1H1Q2_9HYPO</name>
<evidence type="ECO:0000313" key="9">
    <source>
        <dbReference type="Proteomes" id="UP001498476"/>
    </source>
</evidence>
<comment type="subcellular location">
    <subcellularLocation>
        <location evidence="1">Nucleus</location>
    </subcellularLocation>
</comment>
<dbReference type="EMBL" id="JAZAVJ010000090">
    <property type="protein sequence ID" value="KAK7415029.1"/>
    <property type="molecule type" value="Genomic_DNA"/>
</dbReference>
<feature type="region of interest" description="Disordered" evidence="6">
    <location>
        <begin position="170"/>
        <end position="190"/>
    </location>
</feature>
<evidence type="ECO:0000313" key="8">
    <source>
        <dbReference type="EMBL" id="KAK7415029.1"/>
    </source>
</evidence>
<keyword evidence="9" id="KW-1185">Reference proteome</keyword>
<organism evidence="8 9">
    <name type="scientific">Neonectria punicea</name>
    <dbReference type="NCBI Taxonomy" id="979145"/>
    <lineage>
        <taxon>Eukaryota</taxon>
        <taxon>Fungi</taxon>
        <taxon>Dikarya</taxon>
        <taxon>Ascomycota</taxon>
        <taxon>Pezizomycotina</taxon>
        <taxon>Sordariomycetes</taxon>
        <taxon>Hypocreomycetidae</taxon>
        <taxon>Hypocreales</taxon>
        <taxon>Nectriaceae</taxon>
        <taxon>Neonectria</taxon>
    </lineage>
</organism>
<protein>
    <recommendedName>
        <fullName evidence="7">Xylanolytic transcriptional activator regulatory domain-containing protein</fullName>
    </recommendedName>
</protein>
<keyword evidence="3" id="KW-0805">Transcription regulation</keyword>
<dbReference type="PANTHER" id="PTHR47338">
    <property type="entry name" value="ZN(II)2CYS6 TRANSCRIPTION FACTOR (EUROFUNG)-RELATED"/>
    <property type="match status" value="1"/>
</dbReference>
<dbReference type="PANTHER" id="PTHR47338:SF19">
    <property type="entry name" value="ZN(II)2CYS6 TRANSCRIPTION FACTOR (EUROFUNG)"/>
    <property type="match status" value="1"/>
</dbReference>
<accession>A0ABR1H1Q2</accession>
<feature type="compositionally biased region" description="Polar residues" evidence="6">
    <location>
        <begin position="172"/>
        <end position="188"/>
    </location>
</feature>
<dbReference type="CDD" id="cd12148">
    <property type="entry name" value="fungal_TF_MHR"/>
    <property type="match status" value="1"/>
</dbReference>
<evidence type="ECO:0000256" key="3">
    <source>
        <dbReference type="ARBA" id="ARBA00023015"/>
    </source>
</evidence>
<keyword evidence="2" id="KW-0479">Metal-binding</keyword>
<evidence type="ECO:0000256" key="4">
    <source>
        <dbReference type="ARBA" id="ARBA00023163"/>
    </source>
</evidence>
<evidence type="ECO:0000259" key="7">
    <source>
        <dbReference type="SMART" id="SM00906"/>
    </source>
</evidence>
<evidence type="ECO:0000256" key="1">
    <source>
        <dbReference type="ARBA" id="ARBA00004123"/>
    </source>
</evidence>
<dbReference type="SMART" id="SM00906">
    <property type="entry name" value="Fungal_trans"/>
    <property type="match status" value="1"/>
</dbReference>
<comment type="caution">
    <text evidence="8">The sequence shown here is derived from an EMBL/GenBank/DDBJ whole genome shotgun (WGS) entry which is preliminary data.</text>
</comment>
<dbReference type="InterPro" id="IPR050815">
    <property type="entry name" value="TF_fung"/>
</dbReference>
<keyword evidence="5" id="KW-0539">Nucleus</keyword>
<feature type="domain" description="Xylanolytic transcriptional activator regulatory" evidence="7">
    <location>
        <begin position="84"/>
        <end position="167"/>
    </location>
</feature>
<keyword evidence="4" id="KW-0804">Transcription</keyword>
<reference evidence="8 9" key="1">
    <citation type="journal article" date="2025" name="Microbiol. Resour. Announc.">
        <title>Draft genome sequences for Neonectria magnoliae and Neonectria punicea, canker pathogens of Liriodendron tulipifera and Acer saccharum in West Virginia.</title>
        <authorList>
            <person name="Petronek H.M."/>
            <person name="Kasson M.T."/>
            <person name="Metheny A.M."/>
            <person name="Stauder C.M."/>
            <person name="Lovett B."/>
            <person name="Lynch S.C."/>
            <person name="Garnas J.R."/>
            <person name="Kasson L.R."/>
            <person name="Stajich J.E."/>
        </authorList>
    </citation>
    <scope>NUCLEOTIDE SEQUENCE [LARGE SCALE GENOMIC DNA]</scope>
    <source>
        <strain evidence="8 9">NRRL 64653</strain>
    </source>
</reference>
<evidence type="ECO:0000256" key="6">
    <source>
        <dbReference type="SAM" id="MobiDB-lite"/>
    </source>
</evidence>
<gene>
    <name evidence="8" type="ORF">QQX98_006167</name>
</gene>
<evidence type="ECO:0000256" key="2">
    <source>
        <dbReference type="ARBA" id="ARBA00022723"/>
    </source>
</evidence>
<proteinExistence type="predicted"/>